<dbReference type="PANTHER" id="PTHR31973">
    <property type="entry name" value="POLYPROTEIN, PUTATIVE-RELATED"/>
    <property type="match status" value="1"/>
</dbReference>
<name>A0AAP0G4C6_9ASPA</name>
<feature type="region of interest" description="Disordered" evidence="5">
    <location>
        <begin position="1"/>
        <end position="94"/>
    </location>
</feature>
<dbReference type="EMBL" id="JBBWWQ010000010">
    <property type="protein sequence ID" value="KAK8936506.1"/>
    <property type="molecule type" value="Genomic_DNA"/>
</dbReference>
<dbReference type="AlphaFoldDB" id="A0AAP0G4C6"/>
<evidence type="ECO:0000313" key="8">
    <source>
        <dbReference type="Proteomes" id="UP001418222"/>
    </source>
</evidence>
<dbReference type="Proteomes" id="UP001418222">
    <property type="component" value="Unassembled WGS sequence"/>
</dbReference>
<feature type="domain" description="SWIM-type" evidence="6">
    <location>
        <begin position="292"/>
        <end position="324"/>
    </location>
</feature>
<evidence type="ECO:0000256" key="5">
    <source>
        <dbReference type="SAM" id="MobiDB-lite"/>
    </source>
</evidence>
<feature type="compositionally biased region" description="Gly residues" evidence="5">
    <location>
        <begin position="28"/>
        <end position="37"/>
    </location>
</feature>
<feature type="region of interest" description="Disordered" evidence="5">
    <location>
        <begin position="413"/>
        <end position="433"/>
    </location>
</feature>
<proteinExistence type="predicted"/>
<dbReference type="Pfam" id="PF04434">
    <property type="entry name" value="SWIM"/>
    <property type="match status" value="1"/>
</dbReference>
<evidence type="ECO:0000256" key="4">
    <source>
        <dbReference type="PROSITE-ProRule" id="PRU00325"/>
    </source>
</evidence>
<dbReference type="PANTHER" id="PTHR31973:SF187">
    <property type="entry name" value="MUTATOR TRANSPOSASE MUDRA PROTEIN"/>
    <property type="match status" value="1"/>
</dbReference>
<keyword evidence="3" id="KW-0862">Zinc</keyword>
<keyword evidence="1" id="KW-0479">Metal-binding</keyword>
<keyword evidence="2 4" id="KW-0863">Zinc-finger</keyword>
<evidence type="ECO:0000256" key="3">
    <source>
        <dbReference type="ARBA" id="ARBA00022833"/>
    </source>
</evidence>
<organism evidence="7 8">
    <name type="scientific">Platanthera zijinensis</name>
    <dbReference type="NCBI Taxonomy" id="2320716"/>
    <lineage>
        <taxon>Eukaryota</taxon>
        <taxon>Viridiplantae</taxon>
        <taxon>Streptophyta</taxon>
        <taxon>Embryophyta</taxon>
        <taxon>Tracheophyta</taxon>
        <taxon>Spermatophyta</taxon>
        <taxon>Magnoliopsida</taxon>
        <taxon>Liliopsida</taxon>
        <taxon>Asparagales</taxon>
        <taxon>Orchidaceae</taxon>
        <taxon>Orchidoideae</taxon>
        <taxon>Orchideae</taxon>
        <taxon>Orchidinae</taxon>
        <taxon>Platanthera</taxon>
    </lineage>
</organism>
<sequence length="497" mass="55318">MSTAGGLIGHPRKVRRLPAYPPGVSGQAAGGGSGPHGQGHRRRWPRRSATGLPPEGSPAPGVPAGGVRSGHWRWTWPPHKVDPPSSPPAEGRPILCGARRSPPLWRPAVPSFAASDALLRVEDSGSSSLILLPLLSQKSLKLIRASIRDLHKMAMLLGEEGCCRFYCSITGLHDCDRLILIVNDNDAKNIISYCSDEGVVDVYIDTIETDDATTELDASITNEALEGSEHAADIEMMEVDNDSDNNKDDSDENYSNFSDDFEDSEFESDDIQFHDNIDEDIEWVKGWLGDKWVVDLPNSCCSCNKWNLTGIPCVHAIACIFYKREDIESYADYWFKKTTYLKAYEHMLSPIKGQLEWPNSNLIPIVPWFANQKKAGRPKSHARSLEKDEIDTKKYDLKRHGCRYTCSNRGEKGHNKKGCSKSANVAAPTTSTSTLRSKLPVRALQKSSLPPLEIFEHLEDSSKRIARTAMSVLIHVFPLFVRRGRGEEKGDVFIFYK</sequence>
<dbReference type="PROSITE" id="PS50966">
    <property type="entry name" value="ZF_SWIM"/>
    <property type="match status" value="1"/>
</dbReference>
<comment type="caution">
    <text evidence="7">The sequence shown here is derived from an EMBL/GenBank/DDBJ whole genome shotgun (WGS) entry which is preliminary data.</text>
</comment>
<feature type="compositionally biased region" description="Polar residues" evidence="5">
    <location>
        <begin position="421"/>
        <end position="433"/>
    </location>
</feature>
<keyword evidence="8" id="KW-1185">Reference proteome</keyword>
<gene>
    <name evidence="7" type="ORF">KSP39_PZI012203</name>
</gene>
<evidence type="ECO:0000256" key="2">
    <source>
        <dbReference type="ARBA" id="ARBA00022771"/>
    </source>
</evidence>
<dbReference type="SMART" id="SM00575">
    <property type="entry name" value="ZnF_PMZ"/>
    <property type="match status" value="1"/>
</dbReference>
<evidence type="ECO:0000256" key="1">
    <source>
        <dbReference type="ARBA" id="ARBA00022723"/>
    </source>
</evidence>
<accession>A0AAP0G4C6</accession>
<protein>
    <recommendedName>
        <fullName evidence="6">SWIM-type domain-containing protein</fullName>
    </recommendedName>
</protein>
<dbReference type="InterPro" id="IPR007527">
    <property type="entry name" value="Znf_SWIM"/>
</dbReference>
<evidence type="ECO:0000313" key="7">
    <source>
        <dbReference type="EMBL" id="KAK8936506.1"/>
    </source>
</evidence>
<dbReference type="GO" id="GO:0008270">
    <property type="term" value="F:zinc ion binding"/>
    <property type="evidence" value="ECO:0007669"/>
    <property type="project" value="UniProtKB-KW"/>
</dbReference>
<dbReference type="InterPro" id="IPR006564">
    <property type="entry name" value="Znf_PMZ"/>
</dbReference>
<reference evidence="7 8" key="1">
    <citation type="journal article" date="2022" name="Nat. Plants">
        <title>Genomes of leafy and leafless Platanthera orchids illuminate the evolution of mycoheterotrophy.</title>
        <authorList>
            <person name="Li M.H."/>
            <person name="Liu K.W."/>
            <person name="Li Z."/>
            <person name="Lu H.C."/>
            <person name="Ye Q.L."/>
            <person name="Zhang D."/>
            <person name="Wang J.Y."/>
            <person name="Li Y.F."/>
            <person name="Zhong Z.M."/>
            <person name="Liu X."/>
            <person name="Yu X."/>
            <person name="Liu D.K."/>
            <person name="Tu X.D."/>
            <person name="Liu B."/>
            <person name="Hao Y."/>
            <person name="Liao X.Y."/>
            <person name="Jiang Y.T."/>
            <person name="Sun W.H."/>
            <person name="Chen J."/>
            <person name="Chen Y.Q."/>
            <person name="Ai Y."/>
            <person name="Zhai J.W."/>
            <person name="Wu S.S."/>
            <person name="Zhou Z."/>
            <person name="Hsiao Y.Y."/>
            <person name="Wu W.L."/>
            <person name="Chen Y.Y."/>
            <person name="Lin Y.F."/>
            <person name="Hsu J.L."/>
            <person name="Li C.Y."/>
            <person name="Wang Z.W."/>
            <person name="Zhao X."/>
            <person name="Zhong W.Y."/>
            <person name="Ma X.K."/>
            <person name="Ma L."/>
            <person name="Huang J."/>
            <person name="Chen G.Z."/>
            <person name="Huang M.Z."/>
            <person name="Huang L."/>
            <person name="Peng D.H."/>
            <person name="Luo Y.B."/>
            <person name="Zou S.Q."/>
            <person name="Chen S.P."/>
            <person name="Lan S."/>
            <person name="Tsai W.C."/>
            <person name="Van de Peer Y."/>
            <person name="Liu Z.J."/>
        </authorList>
    </citation>
    <scope>NUCLEOTIDE SEQUENCE [LARGE SCALE GENOMIC DNA]</scope>
    <source>
        <strain evidence="7">Lor287</strain>
    </source>
</reference>
<evidence type="ECO:0000259" key="6">
    <source>
        <dbReference type="PROSITE" id="PS50966"/>
    </source>
</evidence>